<feature type="domain" description="Histidine kinase/HSP90-like ATPase" evidence="11">
    <location>
        <begin position="686"/>
        <end position="784"/>
    </location>
</feature>
<dbReference type="SMART" id="SM00028">
    <property type="entry name" value="TPR"/>
    <property type="match status" value="4"/>
</dbReference>
<dbReference type="GO" id="GO:0005524">
    <property type="term" value="F:ATP binding"/>
    <property type="evidence" value="ECO:0007669"/>
    <property type="project" value="UniProtKB-KW"/>
</dbReference>
<dbReference type="Proteomes" id="UP000240978">
    <property type="component" value="Unassembled WGS sequence"/>
</dbReference>
<proteinExistence type="predicted"/>
<evidence type="ECO:0000256" key="7">
    <source>
        <dbReference type="ARBA" id="ARBA00022840"/>
    </source>
</evidence>
<dbReference type="InterPro" id="IPR036890">
    <property type="entry name" value="HATPase_C_sf"/>
</dbReference>
<evidence type="ECO:0000256" key="9">
    <source>
        <dbReference type="SAM" id="Coils"/>
    </source>
</evidence>
<evidence type="ECO:0000256" key="5">
    <source>
        <dbReference type="ARBA" id="ARBA00022741"/>
    </source>
</evidence>
<evidence type="ECO:0000256" key="6">
    <source>
        <dbReference type="ARBA" id="ARBA00022777"/>
    </source>
</evidence>
<dbReference type="InterPro" id="IPR019734">
    <property type="entry name" value="TPR_rpt"/>
</dbReference>
<evidence type="ECO:0000256" key="4">
    <source>
        <dbReference type="ARBA" id="ARBA00022679"/>
    </source>
</evidence>
<dbReference type="Pfam" id="PF07568">
    <property type="entry name" value="HisKA_2"/>
    <property type="match status" value="1"/>
</dbReference>
<feature type="coiled-coil region" evidence="9">
    <location>
        <begin position="557"/>
        <end position="584"/>
    </location>
</feature>
<dbReference type="GO" id="GO:0004673">
    <property type="term" value="F:protein histidine kinase activity"/>
    <property type="evidence" value="ECO:0007669"/>
    <property type="project" value="UniProtKB-EC"/>
</dbReference>
<name>A0A2P8FMP1_9BACT</name>
<dbReference type="SUPFAM" id="SSF55874">
    <property type="entry name" value="ATPase domain of HSP90 chaperone/DNA topoisomerase II/histidine kinase"/>
    <property type="match status" value="1"/>
</dbReference>
<dbReference type="EC" id="2.7.13.3" evidence="2"/>
<dbReference type="AlphaFoldDB" id="A0A2P8FMP1"/>
<evidence type="ECO:0000259" key="11">
    <source>
        <dbReference type="SMART" id="SM00387"/>
    </source>
</evidence>
<comment type="catalytic activity">
    <reaction evidence="1">
        <text>ATP + protein L-histidine = ADP + protein N-phospho-L-histidine.</text>
        <dbReference type="EC" id="2.7.13.3"/>
    </reaction>
</comment>
<reference evidence="12 13" key="1">
    <citation type="submission" date="2018-03" db="EMBL/GenBank/DDBJ databases">
        <title>Genomic Encyclopedia of Archaeal and Bacterial Type Strains, Phase II (KMG-II): from individual species to whole genera.</title>
        <authorList>
            <person name="Goeker M."/>
        </authorList>
    </citation>
    <scope>NUCLEOTIDE SEQUENCE [LARGE SCALE GENOMIC DNA]</scope>
    <source>
        <strain evidence="12 13">DSM 18107</strain>
    </source>
</reference>
<dbReference type="PROSITE" id="PS50005">
    <property type="entry name" value="TPR"/>
    <property type="match status" value="1"/>
</dbReference>
<dbReference type="Pfam" id="PF13181">
    <property type="entry name" value="TPR_8"/>
    <property type="match status" value="1"/>
</dbReference>
<dbReference type="SMART" id="SM00387">
    <property type="entry name" value="HATPase_c"/>
    <property type="match status" value="1"/>
</dbReference>
<dbReference type="InterPro" id="IPR011990">
    <property type="entry name" value="TPR-like_helical_dom_sf"/>
</dbReference>
<dbReference type="Gene3D" id="3.30.565.10">
    <property type="entry name" value="Histidine kinase-like ATPase, C-terminal domain"/>
    <property type="match status" value="1"/>
</dbReference>
<dbReference type="InterPro" id="IPR011495">
    <property type="entry name" value="Sig_transdc_His_kin_sub2_dim/P"/>
</dbReference>
<evidence type="ECO:0000256" key="10">
    <source>
        <dbReference type="SAM" id="Phobius"/>
    </source>
</evidence>
<keyword evidence="10" id="KW-0812">Transmembrane</keyword>
<evidence type="ECO:0000256" key="3">
    <source>
        <dbReference type="ARBA" id="ARBA00022553"/>
    </source>
</evidence>
<accession>A0A2P8FMP1</accession>
<keyword evidence="7" id="KW-0067">ATP-binding</keyword>
<dbReference type="PANTHER" id="PTHR41523:SF8">
    <property type="entry name" value="ETHYLENE RESPONSE SENSOR PROTEIN"/>
    <property type="match status" value="1"/>
</dbReference>
<keyword evidence="10" id="KW-0472">Membrane</keyword>
<keyword evidence="4" id="KW-0808">Transferase</keyword>
<dbReference type="EMBL" id="PYGK01000019">
    <property type="protein sequence ID" value="PSL22998.1"/>
    <property type="molecule type" value="Genomic_DNA"/>
</dbReference>
<evidence type="ECO:0000256" key="8">
    <source>
        <dbReference type="PROSITE-ProRule" id="PRU00339"/>
    </source>
</evidence>
<evidence type="ECO:0000256" key="1">
    <source>
        <dbReference type="ARBA" id="ARBA00000085"/>
    </source>
</evidence>
<feature type="transmembrane region" description="Helical" evidence="10">
    <location>
        <begin position="46"/>
        <end position="65"/>
    </location>
</feature>
<keyword evidence="5" id="KW-0547">Nucleotide-binding</keyword>
<keyword evidence="9" id="KW-0175">Coiled coil</keyword>
<evidence type="ECO:0000313" key="12">
    <source>
        <dbReference type="EMBL" id="PSL22998.1"/>
    </source>
</evidence>
<comment type="caution">
    <text evidence="12">The sequence shown here is derived from an EMBL/GenBank/DDBJ whole genome shotgun (WGS) entry which is preliminary data.</text>
</comment>
<dbReference type="Gene3D" id="1.25.40.10">
    <property type="entry name" value="Tetratricopeptide repeat domain"/>
    <property type="match status" value="3"/>
</dbReference>
<feature type="transmembrane region" description="Helical" evidence="10">
    <location>
        <begin position="535"/>
        <end position="555"/>
    </location>
</feature>
<feature type="repeat" description="TPR" evidence="8">
    <location>
        <begin position="294"/>
        <end position="327"/>
    </location>
</feature>
<dbReference type="Gene3D" id="3.30.450.20">
    <property type="entry name" value="PAS domain"/>
    <property type="match status" value="1"/>
</dbReference>
<protein>
    <recommendedName>
        <fullName evidence="2">histidine kinase</fullName>
        <ecNumber evidence="2">2.7.13.3</ecNumber>
    </recommendedName>
</protein>
<dbReference type="Pfam" id="PF02518">
    <property type="entry name" value="HATPase_c"/>
    <property type="match status" value="1"/>
</dbReference>
<evidence type="ECO:0000256" key="2">
    <source>
        <dbReference type="ARBA" id="ARBA00012438"/>
    </source>
</evidence>
<gene>
    <name evidence="12" type="ORF">CLV42_11918</name>
</gene>
<keyword evidence="6 12" id="KW-0418">Kinase</keyword>
<organism evidence="12 13">
    <name type="scientific">Chitinophaga ginsengisoli</name>
    <dbReference type="NCBI Taxonomy" id="363837"/>
    <lineage>
        <taxon>Bacteria</taxon>
        <taxon>Pseudomonadati</taxon>
        <taxon>Bacteroidota</taxon>
        <taxon>Chitinophagia</taxon>
        <taxon>Chitinophagales</taxon>
        <taxon>Chitinophagaceae</taxon>
        <taxon>Chitinophaga</taxon>
    </lineage>
</organism>
<dbReference type="InterPro" id="IPR003594">
    <property type="entry name" value="HATPase_dom"/>
</dbReference>
<keyword evidence="13" id="KW-1185">Reference proteome</keyword>
<dbReference type="Pfam" id="PF13424">
    <property type="entry name" value="TPR_12"/>
    <property type="match status" value="1"/>
</dbReference>
<dbReference type="SUPFAM" id="SSF48452">
    <property type="entry name" value="TPR-like"/>
    <property type="match status" value="1"/>
</dbReference>
<dbReference type="PANTHER" id="PTHR41523">
    <property type="entry name" value="TWO-COMPONENT SYSTEM SENSOR PROTEIN"/>
    <property type="match status" value="1"/>
</dbReference>
<dbReference type="OrthoDB" id="1223659at2"/>
<keyword evidence="3" id="KW-0597">Phosphoprotein</keyword>
<evidence type="ECO:0000313" key="13">
    <source>
        <dbReference type="Proteomes" id="UP000240978"/>
    </source>
</evidence>
<keyword evidence="10" id="KW-1133">Transmembrane helix</keyword>
<keyword evidence="8" id="KW-0802">TPR repeat</keyword>
<sequence>MKPPRNVVVIKQCHEIKRHYCTFKRTEAQYSTQVHYIFTINMRRQIIYVVILMTMVHVAFAARRIDYDVAGFPFQLKQSKEDTTRVILLLQLSDHYFHKASGDTKYLDSSLLYEYAAEQLSKKLNYPKGIGNSYEQLSKILHVQNNTAKARTFADKAIEIFKAHDLFLELGYAYYDLSGYYSINTSDELTERIRIVEQLALPAFQKSGNILKEADVLKELADLVQLTGNYSRALAILHRSLQLYQSIQYTKLEDIYDLLGAVYSVTGNNEQALKYGLLSLNAAAAANDTSIQLATIFNRIGSTYNRMKKYNAAYEYFQKALTVAKKYNNRETIDLLISKISRTLIALNKPHEALEVLQEAQQKYPSEDIYSRLYLTASFLMTYKELKQYQQAQKYCDQLLDISKNLDKYEPDQSEVQYPVTEFYLATHQYELARKHLAQSDTFYKAIQSPLELNQNHFLWFKLDSIQGNYLAAIAHYQMYKTLSDSLLNETTSKHIEQLQVEFETEKKDQDIKMLENATKLQQNRLTQANHTRNWIIGAVLLLLVIIGLQANNSWIKQQANKKLKVQQQEIEKKNSALQHLITEKEWLIKEIHHRVKNNFHTVSGLLATQSEYLKTNEAIEAVSESHHRIQAMSLIHQKLYQSDNLSAIYMPDYVYELADYLRDSFNIRKSVQFNLQIEPIELNLSHCIPLGLIMNEAITNSIKYAFPDKKNGTICISLKHTSESNLQLTISDDGVGLRQNLATQSHQSMGMKLMYGLSEDIDGKFSITGHNGTEITLEFIYDA</sequence>